<dbReference type="InterPro" id="IPR050991">
    <property type="entry name" value="ECM_Regulatory_Proteins"/>
</dbReference>
<reference evidence="4 5" key="1">
    <citation type="submission" date="2017-02" db="EMBL/GenBank/DDBJ databases">
        <authorList>
            <person name="Peterson S.W."/>
        </authorList>
    </citation>
    <scope>NUCLEOTIDE SEQUENCE [LARGE SCALE GENOMIC DNA]</scope>
    <source>
        <strain evidence="4 5">ATCC 51222</strain>
    </source>
</reference>
<name>A0A1T4K0K8_9FIRM</name>
<keyword evidence="2" id="KW-0732">Signal</keyword>
<protein>
    <submittedName>
        <fullName evidence="4">Fibronectin type III domain-containing protein</fullName>
    </submittedName>
</protein>
<dbReference type="STRING" id="290054.SAMN02745114_00217"/>
<feature type="domain" description="Fibronectin type-III" evidence="3">
    <location>
        <begin position="245"/>
        <end position="331"/>
    </location>
</feature>
<dbReference type="InterPro" id="IPR036116">
    <property type="entry name" value="FN3_sf"/>
</dbReference>
<dbReference type="SMART" id="SM00060">
    <property type="entry name" value="FN3"/>
    <property type="match status" value="2"/>
</dbReference>
<dbReference type="InterPro" id="IPR013783">
    <property type="entry name" value="Ig-like_fold"/>
</dbReference>
<evidence type="ECO:0000259" key="3">
    <source>
        <dbReference type="PROSITE" id="PS50853"/>
    </source>
</evidence>
<organism evidence="4 5">
    <name type="scientific">Eubacterium coprostanoligenes</name>
    <dbReference type="NCBI Taxonomy" id="290054"/>
    <lineage>
        <taxon>Bacteria</taxon>
        <taxon>Bacillati</taxon>
        <taxon>Bacillota</taxon>
        <taxon>Clostridia</taxon>
        <taxon>Eubacteriales</taxon>
        <taxon>Eubacteriaceae</taxon>
        <taxon>Eubacterium</taxon>
    </lineage>
</organism>
<accession>A0A1T4K0K8</accession>
<evidence type="ECO:0000256" key="2">
    <source>
        <dbReference type="SAM" id="SignalP"/>
    </source>
</evidence>
<keyword evidence="1" id="KW-0677">Repeat</keyword>
<dbReference type="OrthoDB" id="9812528at2"/>
<dbReference type="InterPro" id="IPR003961">
    <property type="entry name" value="FN3_dom"/>
</dbReference>
<evidence type="ECO:0000313" key="5">
    <source>
        <dbReference type="Proteomes" id="UP000190657"/>
    </source>
</evidence>
<feature type="chain" id="PRO_5012888241" evidence="2">
    <location>
        <begin position="27"/>
        <end position="426"/>
    </location>
</feature>
<gene>
    <name evidence="4" type="ORF">SAMN02745114_00217</name>
</gene>
<dbReference type="Pfam" id="PF00041">
    <property type="entry name" value="fn3"/>
    <property type="match status" value="2"/>
</dbReference>
<dbReference type="Proteomes" id="UP000190657">
    <property type="component" value="Unassembled WGS sequence"/>
</dbReference>
<feature type="signal peptide" evidence="2">
    <location>
        <begin position="1"/>
        <end position="26"/>
    </location>
</feature>
<evidence type="ECO:0000256" key="1">
    <source>
        <dbReference type="ARBA" id="ARBA00022737"/>
    </source>
</evidence>
<keyword evidence="5" id="KW-1185">Reference proteome</keyword>
<dbReference type="CDD" id="cd00063">
    <property type="entry name" value="FN3"/>
    <property type="match status" value="2"/>
</dbReference>
<evidence type="ECO:0000313" key="4">
    <source>
        <dbReference type="EMBL" id="SJZ35908.1"/>
    </source>
</evidence>
<dbReference type="Gene3D" id="2.60.40.10">
    <property type="entry name" value="Immunoglobulins"/>
    <property type="match status" value="2"/>
</dbReference>
<dbReference type="PROSITE" id="PS50853">
    <property type="entry name" value="FN3"/>
    <property type="match status" value="2"/>
</dbReference>
<dbReference type="RefSeq" id="WP_078767723.1">
    <property type="nucleotide sequence ID" value="NZ_FUWW01000002.1"/>
</dbReference>
<dbReference type="AlphaFoldDB" id="A0A1T4K0K8"/>
<dbReference type="SUPFAM" id="SSF49265">
    <property type="entry name" value="Fibronectin type III"/>
    <property type="match status" value="1"/>
</dbReference>
<feature type="domain" description="Fibronectin type-III" evidence="3">
    <location>
        <begin position="332"/>
        <end position="426"/>
    </location>
</feature>
<sequence>MKKVISILLSVIIVASSVFGASFAYANGTATDKLEEIQNMPGFVPGENSIIQRNCYGFVSEVCKKLYGVPYAEGLYNNYQVKHNSGNFTTSDTFTSKKTIPDAEFVEDVINFFVTNAVAGDIVHYGALNNASRKTHTVVIQYIDSTMMKIYHSNYSTSEYNSNMCHIDTIYWQSMKEYPTRSIYSDDDTLYSLNAIFYSTMKVSNSGGIGISISHFKNYDSLYTAIVPDVDMPGEEPDVSADKLEVTGLTVTGQACSKIDFEWDDVSEATKYFVAVDNQTKGTSFSKTVTDSETNIAGLDPGNVYEIKVCAYSGNSKGDYSTPVITASKPKKEAVRSAYSSGSRKIVTKWKKLSGSCTGYQLQLSTSKNFKSGTITKNINNKNKLSYTRKNLKKGSNYYIRVRGYTSYDGQKIYGTWSTVKTVRCL</sequence>
<dbReference type="PANTHER" id="PTHR46708:SF2">
    <property type="entry name" value="FIBRONECTIN TYPE-III DOMAIN-CONTAINING PROTEIN"/>
    <property type="match status" value="1"/>
</dbReference>
<proteinExistence type="predicted"/>
<dbReference type="PANTHER" id="PTHR46708">
    <property type="entry name" value="TENASCIN"/>
    <property type="match status" value="1"/>
</dbReference>
<dbReference type="EMBL" id="FUWW01000002">
    <property type="protein sequence ID" value="SJZ35908.1"/>
    <property type="molecule type" value="Genomic_DNA"/>
</dbReference>